<feature type="transmembrane region" description="Helical" evidence="1">
    <location>
        <begin position="56"/>
        <end position="76"/>
    </location>
</feature>
<name>A0A6F9DHC5_9ASCI</name>
<feature type="transmembrane region" description="Helical" evidence="1">
    <location>
        <begin position="138"/>
        <end position="158"/>
    </location>
</feature>
<protein>
    <submittedName>
        <fullName evidence="2">Uncharacterized protein LOC100184227</fullName>
    </submittedName>
</protein>
<proteinExistence type="evidence at transcript level"/>
<gene>
    <name evidence="2" type="primary">LOC100184227-002</name>
</gene>
<feature type="transmembrane region" description="Helical" evidence="1">
    <location>
        <begin position="18"/>
        <end position="44"/>
    </location>
</feature>
<feature type="transmembrane region" description="Helical" evidence="1">
    <location>
        <begin position="223"/>
        <end position="241"/>
    </location>
</feature>
<accession>A0A6F9DHC5</accession>
<keyword evidence="1" id="KW-1133">Transmembrane helix</keyword>
<keyword evidence="1" id="KW-0812">Transmembrane</keyword>
<feature type="transmembrane region" description="Helical" evidence="1">
    <location>
        <begin position="178"/>
        <end position="202"/>
    </location>
</feature>
<evidence type="ECO:0000256" key="1">
    <source>
        <dbReference type="SAM" id="Phobius"/>
    </source>
</evidence>
<organism evidence="2">
    <name type="scientific">Phallusia mammillata</name>
    <dbReference type="NCBI Taxonomy" id="59560"/>
    <lineage>
        <taxon>Eukaryota</taxon>
        <taxon>Metazoa</taxon>
        <taxon>Chordata</taxon>
        <taxon>Tunicata</taxon>
        <taxon>Ascidiacea</taxon>
        <taxon>Phlebobranchia</taxon>
        <taxon>Ascidiidae</taxon>
        <taxon>Phallusia</taxon>
    </lineage>
</organism>
<reference evidence="2" key="1">
    <citation type="submission" date="2020-04" db="EMBL/GenBank/DDBJ databases">
        <authorList>
            <person name="Neveu A P."/>
        </authorList>
    </citation>
    <scope>NUCLEOTIDE SEQUENCE</scope>
    <source>
        <tissue evidence="2">Whole embryo</tissue>
    </source>
</reference>
<sequence length="290" mass="32523">MENATTEPVPMVYESMTWIIATSVGTLSLTATTWMLLVLCWYGIKHNKFSKSDHSSYLLYTTACTAAVLTFLLQALNEVAFNVGYSAGTDEVCNVITKLTVQVYVEATSFVYLFLWVKQYCLYQTSLLSHLYKDWIKRVSYLSIVLMVLGLNLAGITFNVLNTFGSTETGCRYVDYYYSWPSIAASSLNFVGDGIMLFLFFYPFRCSNQPIHSPATMRLLKRTAATTMLCVVTDAIAGMWNGLVLSTSNHISLAVYGFSATVNLLAVLLTFETWIKILTCPFHHRNISNT</sequence>
<feature type="transmembrane region" description="Helical" evidence="1">
    <location>
        <begin position="253"/>
        <end position="275"/>
    </location>
</feature>
<dbReference type="EMBL" id="LR786995">
    <property type="protein sequence ID" value="CAB3262857.1"/>
    <property type="molecule type" value="mRNA"/>
</dbReference>
<keyword evidence="1" id="KW-0472">Membrane</keyword>
<evidence type="ECO:0000313" key="2">
    <source>
        <dbReference type="EMBL" id="CAB3262857.1"/>
    </source>
</evidence>
<dbReference type="AlphaFoldDB" id="A0A6F9DHC5"/>